<feature type="domain" description="Aldehyde dehydrogenase" evidence="6">
    <location>
        <begin position="35"/>
        <end position="492"/>
    </location>
</feature>
<dbReference type="InterPro" id="IPR016163">
    <property type="entry name" value="Ald_DH_C"/>
</dbReference>
<feature type="region of interest" description="Disordered" evidence="5">
    <location>
        <begin position="1"/>
        <end position="23"/>
    </location>
</feature>
<feature type="region of interest" description="Disordered" evidence="5">
    <location>
        <begin position="500"/>
        <end position="540"/>
    </location>
</feature>
<dbReference type="SUPFAM" id="SSF53720">
    <property type="entry name" value="ALDH-like"/>
    <property type="match status" value="1"/>
</dbReference>
<dbReference type="InterPro" id="IPR016161">
    <property type="entry name" value="Ald_DH/histidinol_DH"/>
</dbReference>
<evidence type="ECO:0000256" key="3">
    <source>
        <dbReference type="PROSITE-ProRule" id="PRU10007"/>
    </source>
</evidence>
<feature type="active site" evidence="3">
    <location>
        <position position="267"/>
    </location>
</feature>
<dbReference type="Gene3D" id="3.40.309.10">
    <property type="entry name" value="Aldehyde Dehydrogenase, Chain A, domain 2"/>
    <property type="match status" value="1"/>
</dbReference>
<evidence type="ECO:0000256" key="2">
    <source>
        <dbReference type="ARBA" id="ARBA00023002"/>
    </source>
</evidence>
<dbReference type="PROSITE" id="PS00687">
    <property type="entry name" value="ALDEHYDE_DEHYDR_GLU"/>
    <property type="match status" value="1"/>
</dbReference>
<dbReference type="PANTHER" id="PTHR42804">
    <property type="entry name" value="ALDEHYDE DEHYDROGENASE"/>
    <property type="match status" value="1"/>
</dbReference>
<gene>
    <name evidence="7" type="ORF">OG477_43525</name>
</gene>
<accession>A0AAU1I9B5</accession>
<dbReference type="Pfam" id="PF00171">
    <property type="entry name" value="Aldedh"/>
    <property type="match status" value="1"/>
</dbReference>
<dbReference type="Gene3D" id="3.40.605.10">
    <property type="entry name" value="Aldehyde Dehydrogenase, Chain A, domain 1"/>
    <property type="match status" value="1"/>
</dbReference>
<sequence>MTVLTEPQGSAVPTAQSSPGVVPPRYDDHFIGGRWTASDADRRLVVTDPSTEAPLAAVPAGTARDADLAVRACATAFPGWSATPARERAALLRRVVEGLERNASRFAGIITAEVGAPSRMALQTHVGLAVGMAAHCVETAASYRFEERIGHTLVVREAAGVAACITPWNMPLLLTVQKLLPALAAGCTVVHKPSELTPLHARLLAEVFAEADLPPGVANMVVGTGDTVGTALVTHPLVDVVSLTGSTRAGRRVAALGADGIKRVHLELGGKNASLVLPCADLPAAVGATVDQVLFNTGQTCLQWSRLLVPRDRQDEAVELAGRIMDGYVTGDPRDPATDLGPLVSAAAHARVTDYIARGASEGGARLVHGGAGHPADLATGYYVRPTVFADVDPLTTIGQEEIFGPVLCVLPYDDEDEAVRIVNGTRYGLHGAVWAGDDSRAERVARRFRTGMVDVNGGSFNPAAPFGGFKQSGIGRECGTAGLEAFLETKSMQLRQLGSGEPVVGPRLRATAPASMPRATAAAESTAPTAVPNEERNDG</sequence>
<dbReference type="InterPro" id="IPR015590">
    <property type="entry name" value="Aldehyde_DH_dom"/>
</dbReference>
<organism evidence="7">
    <name type="scientific">Streptomyces sp. NBC_00180</name>
    <dbReference type="NCBI Taxonomy" id="2903632"/>
    <lineage>
        <taxon>Bacteria</taxon>
        <taxon>Bacillati</taxon>
        <taxon>Actinomycetota</taxon>
        <taxon>Actinomycetes</taxon>
        <taxon>Kitasatosporales</taxon>
        <taxon>Streptomycetaceae</taxon>
        <taxon>Streptomyces</taxon>
    </lineage>
</organism>
<dbReference type="GO" id="GO:0016620">
    <property type="term" value="F:oxidoreductase activity, acting on the aldehyde or oxo group of donors, NAD or NADP as acceptor"/>
    <property type="evidence" value="ECO:0007669"/>
    <property type="project" value="InterPro"/>
</dbReference>
<evidence type="ECO:0000256" key="1">
    <source>
        <dbReference type="ARBA" id="ARBA00009986"/>
    </source>
</evidence>
<dbReference type="InterPro" id="IPR016162">
    <property type="entry name" value="Ald_DH_N"/>
</dbReference>
<evidence type="ECO:0000259" key="6">
    <source>
        <dbReference type="Pfam" id="PF00171"/>
    </source>
</evidence>
<evidence type="ECO:0000256" key="5">
    <source>
        <dbReference type="SAM" id="MobiDB-lite"/>
    </source>
</evidence>
<feature type="compositionally biased region" description="Polar residues" evidence="5">
    <location>
        <begin position="1"/>
        <end position="19"/>
    </location>
</feature>
<dbReference type="InterPro" id="IPR029510">
    <property type="entry name" value="Ald_DH_CS_GLU"/>
</dbReference>
<comment type="similarity">
    <text evidence="1 4">Belongs to the aldehyde dehydrogenase family.</text>
</comment>
<protein>
    <submittedName>
        <fullName evidence="7">Aldehyde dehydrogenase family protein</fullName>
    </submittedName>
</protein>
<dbReference type="FunFam" id="3.40.605.10:FF:000026">
    <property type="entry name" value="Aldehyde dehydrogenase, putative"/>
    <property type="match status" value="1"/>
</dbReference>
<feature type="compositionally biased region" description="Low complexity" evidence="5">
    <location>
        <begin position="510"/>
        <end position="531"/>
    </location>
</feature>
<dbReference type="PANTHER" id="PTHR42804:SF1">
    <property type="entry name" value="ALDEHYDE DEHYDROGENASE-RELATED"/>
    <property type="match status" value="1"/>
</dbReference>
<proteinExistence type="inferred from homology"/>
<dbReference type="FunFam" id="3.40.605.10:FF:000007">
    <property type="entry name" value="NAD/NADP-dependent betaine aldehyde dehydrogenase"/>
    <property type="match status" value="1"/>
</dbReference>
<name>A0AAU1I9B5_9ACTN</name>
<dbReference type="AlphaFoldDB" id="A0AAU1I9B5"/>
<keyword evidence="2 4" id="KW-0560">Oxidoreductase</keyword>
<dbReference type="CDD" id="cd07138">
    <property type="entry name" value="ALDH_CddD_SSP0762"/>
    <property type="match status" value="1"/>
</dbReference>
<evidence type="ECO:0000313" key="7">
    <source>
        <dbReference type="EMBL" id="WTP91672.1"/>
    </source>
</evidence>
<evidence type="ECO:0000256" key="4">
    <source>
        <dbReference type="RuleBase" id="RU003345"/>
    </source>
</evidence>
<dbReference type="EMBL" id="CP108140">
    <property type="protein sequence ID" value="WTP91672.1"/>
    <property type="molecule type" value="Genomic_DNA"/>
</dbReference>
<reference evidence="7" key="1">
    <citation type="submission" date="2022-10" db="EMBL/GenBank/DDBJ databases">
        <title>The complete genomes of actinobacterial strains from the NBC collection.</title>
        <authorList>
            <person name="Joergensen T.S."/>
            <person name="Alvarez Arevalo M."/>
            <person name="Sterndorff E.B."/>
            <person name="Faurdal D."/>
            <person name="Vuksanovic O."/>
            <person name="Mourched A.-S."/>
            <person name="Charusanti P."/>
            <person name="Shaw S."/>
            <person name="Blin K."/>
            <person name="Weber T."/>
        </authorList>
    </citation>
    <scope>NUCLEOTIDE SEQUENCE</scope>
    <source>
        <strain evidence="7">NBC 00180</strain>
    </source>
</reference>